<proteinExistence type="predicted"/>
<dbReference type="SMART" id="SM00239">
    <property type="entry name" value="C2"/>
    <property type="match status" value="1"/>
</dbReference>
<evidence type="ECO:0000259" key="3">
    <source>
        <dbReference type="PROSITE" id="PS50004"/>
    </source>
</evidence>
<dbReference type="PROSITE" id="PS50294">
    <property type="entry name" value="WD_REPEATS_REGION"/>
    <property type="match status" value="3"/>
</dbReference>
<dbReference type="InterPro" id="IPR036322">
    <property type="entry name" value="WD40_repeat_dom_sf"/>
</dbReference>
<evidence type="ECO:0000313" key="6">
    <source>
        <dbReference type="Proteomes" id="UP000076722"/>
    </source>
</evidence>
<dbReference type="Pfam" id="PF24883">
    <property type="entry name" value="NPHP3_N"/>
    <property type="match status" value="1"/>
</dbReference>
<dbReference type="InterPro" id="IPR035892">
    <property type="entry name" value="C2_domain_sf"/>
</dbReference>
<evidence type="ECO:0000259" key="4">
    <source>
        <dbReference type="PROSITE" id="PS50837"/>
    </source>
</evidence>
<dbReference type="Pfam" id="PF00400">
    <property type="entry name" value="WD40"/>
    <property type="match status" value="7"/>
</dbReference>
<feature type="domain" description="NACHT" evidence="4">
    <location>
        <begin position="356"/>
        <end position="498"/>
    </location>
</feature>
<keyword evidence="2" id="KW-0853">WD repeat</keyword>
<accession>A0A164Q1C0</accession>
<dbReference type="CDD" id="cd00200">
    <property type="entry name" value="WD40"/>
    <property type="match status" value="1"/>
</dbReference>
<dbReference type="PROSITE" id="PS50004">
    <property type="entry name" value="C2"/>
    <property type="match status" value="1"/>
</dbReference>
<feature type="repeat" description="WD" evidence="2">
    <location>
        <begin position="935"/>
        <end position="976"/>
    </location>
</feature>
<protein>
    <submittedName>
        <fullName evidence="5">WD40 repeat-like protein</fullName>
    </submittedName>
</protein>
<dbReference type="Gene3D" id="2.60.40.150">
    <property type="entry name" value="C2 domain"/>
    <property type="match status" value="1"/>
</dbReference>
<dbReference type="CDD" id="cd00030">
    <property type="entry name" value="C2"/>
    <property type="match status" value="1"/>
</dbReference>
<reference evidence="5 6" key="1">
    <citation type="journal article" date="2016" name="Mol. Biol. Evol.">
        <title>Comparative Genomics of Early-Diverging Mushroom-Forming Fungi Provides Insights into the Origins of Lignocellulose Decay Capabilities.</title>
        <authorList>
            <person name="Nagy L.G."/>
            <person name="Riley R."/>
            <person name="Tritt A."/>
            <person name="Adam C."/>
            <person name="Daum C."/>
            <person name="Floudas D."/>
            <person name="Sun H."/>
            <person name="Yadav J.S."/>
            <person name="Pangilinan J."/>
            <person name="Larsson K.H."/>
            <person name="Matsuura K."/>
            <person name="Barry K."/>
            <person name="Labutti K."/>
            <person name="Kuo R."/>
            <person name="Ohm R.A."/>
            <person name="Bhattacharya S.S."/>
            <person name="Shirouzu T."/>
            <person name="Yoshinaga Y."/>
            <person name="Martin F.M."/>
            <person name="Grigoriev I.V."/>
            <person name="Hibbett D.S."/>
        </authorList>
    </citation>
    <scope>NUCLEOTIDE SEQUENCE [LARGE SCALE GENOMIC DNA]</scope>
    <source>
        <strain evidence="5 6">HHB9708</strain>
    </source>
</reference>
<feature type="repeat" description="WD" evidence="2">
    <location>
        <begin position="1278"/>
        <end position="1319"/>
    </location>
</feature>
<dbReference type="SMART" id="SM00320">
    <property type="entry name" value="WD40"/>
    <property type="match status" value="10"/>
</dbReference>
<feature type="repeat" description="WD" evidence="2">
    <location>
        <begin position="978"/>
        <end position="1012"/>
    </location>
</feature>
<dbReference type="InterPro" id="IPR001680">
    <property type="entry name" value="WD40_rpt"/>
</dbReference>
<name>A0A164Q1C0_9AGAM</name>
<dbReference type="InterPro" id="IPR000008">
    <property type="entry name" value="C2_dom"/>
</dbReference>
<gene>
    <name evidence="5" type="ORF">SISNIDRAFT_552206</name>
</gene>
<sequence length="1477" mass="164451">MSSLTVHVIRGSGMPIKIGRRTVDIYILVTSGDQKQNTRTISGKAAPEWNAQLGFTKIEHSHLVVIKIMNRRTVILGGDEVLGQTSKTVEKLVAQQGKEKDLTVDFGAPSPDRKARMRLIIALKAQSLPVRQNSYHESLALAPSVSLPSYSGSTWSSLVAIVEKLNGLVRVIDEMARIHPYVNVAWLFLSLAYHSVENQKTRDHNVQRLGESMYRMYSFVEHSNVETKIPPMGDVVQLMAQETVECLKFIQQYNHQSIARRIATSAVMNVDQRIREFDEHFQQLRRDFDTGLTVQSYLLIQRTADDSSERTFIRSHLKHVLASWDPDRGCLPGTRKSAIEEIMKWVINHEDKYPENVFWLSGVAGSGKTSIAHTVAELSAKMGLLGSSFFFKHDEAGRNESTSVFSTMAIDLAAFDSRLADQIANILQTTPSLTGPRRQFQSLILGPIQACGYSSPVLLLFDALDDCGTPRDHQEFLQMLAQESKRLPKNVKILITSRRDEDIVDAFRNFPIHHSDLDLHSVENRSDLINYAETKFADIARSKSGKPNITSQWPGAQARAEFVERTAGLFIWASTALETLRESWNPDKDLQDLLSESSAGKGAQETLDALYLRTLEKNGLWDDDGFVKAFRVSVGVVIVSRETLLMDSIDRLIGEDLGDHRVEHVFSRLGSVVRTSDGPVRFLHPSFSDFLIDPSRCQNPNMVVVAREHHYAMVSRCIKLMQSSLKRNIIECPDPSLLNAEIAELPRLIKQSMSEELQYACRHWIYHLVKGEGDQQAQIRLVYDFLSSQAIEWIEALSFLKSMSVLMSGLGEVGEWAKNHTHGKGKLPNLIVQLRHFCHAFASILSGAANHIYTSALPFVPAGSSLDPLLSKWTNLPKMKVGREPLWPSFAVLRRDTGRVHSIAYSPNRPQLASASDKTIWILNTHTQLPLNPALGGHTDQCSCLAYSFDGKFIISGSWDRSIRIWSSQTGEQKAVFADAHRAPICAIACDPHGQFFVSAAQDGSVYSWTLKGRWRQYVSSMTHTITCLNISRDGQNIFCGTRGGQVICWDVSHDSSPRYVSLVSQLPVRSLVSCPNGKSIGITTGDERNASRGTLEFLDPKNGVRIGPPLISGLSMYDLDFSPDGSKVVASCQSTVRIWDIKTGKLLSCLLSPCVFVKWSSDNQFIASATSTGQTLLWNLSTIMGQVFDPNAERPARAEQLAFSYDELAIAGGTRRGTVRLWDLSTSSERPPIRPSTSQQPVTCVAFEPDGTILSCGFKDGIVQVVIIKTSRSIFTQKVHQTRINALCFSSAGPFLASSAMDGNIQIWNYRTRETIHLVDYSSAFEPARSQASHPNTISFSNQGDSLAAAFDDRVIIWSLSPTLFKCFEFKLPEPNIHMSFSTGDKGIWSSSFRAASAYHSISPPTTITTKDSASESRPILYHIDKTGWVWQHPGKRLFQVPHESADFFIFSISGKLAYQANNLLRVIDFSSALVA</sequence>
<organism evidence="5 6">
    <name type="scientific">Sistotremastrum niveocremeum HHB9708</name>
    <dbReference type="NCBI Taxonomy" id="1314777"/>
    <lineage>
        <taxon>Eukaryota</taxon>
        <taxon>Fungi</taxon>
        <taxon>Dikarya</taxon>
        <taxon>Basidiomycota</taxon>
        <taxon>Agaricomycotina</taxon>
        <taxon>Agaricomycetes</taxon>
        <taxon>Sistotremastrales</taxon>
        <taxon>Sistotremastraceae</taxon>
        <taxon>Sertulicium</taxon>
        <taxon>Sertulicium niveocremeum</taxon>
    </lineage>
</organism>
<dbReference type="SUPFAM" id="SSF49562">
    <property type="entry name" value="C2 domain (Calcium/lipid-binding domain, CaLB)"/>
    <property type="match status" value="1"/>
</dbReference>
<evidence type="ECO:0000313" key="5">
    <source>
        <dbReference type="EMBL" id="KZS89231.1"/>
    </source>
</evidence>
<evidence type="ECO:0000256" key="2">
    <source>
        <dbReference type="PROSITE-ProRule" id="PRU00221"/>
    </source>
</evidence>
<dbReference type="Pfam" id="PF00168">
    <property type="entry name" value="C2"/>
    <property type="match status" value="1"/>
</dbReference>
<dbReference type="SUPFAM" id="SSF52540">
    <property type="entry name" value="P-loop containing nucleoside triphosphate hydrolases"/>
    <property type="match status" value="1"/>
</dbReference>
<keyword evidence="1" id="KW-0677">Repeat</keyword>
<dbReference type="EMBL" id="KV419429">
    <property type="protein sequence ID" value="KZS89231.1"/>
    <property type="molecule type" value="Genomic_DNA"/>
</dbReference>
<dbReference type="OrthoDB" id="163438at2759"/>
<dbReference type="InterPro" id="IPR007111">
    <property type="entry name" value="NACHT_NTPase"/>
</dbReference>
<evidence type="ECO:0000256" key="1">
    <source>
        <dbReference type="ARBA" id="ARBA00022737"/>
    </source>
</evidence>
<dbReference type="Proteomes" id="UP000076722">
    <property type="component" value="Unassembled WGS sequence"/>
</dbReference>
<dbReference type="PROSITE" id="PS50082">
    <property type="entry name" value="WD_REPEATS_2"/>
    <property type="match status" value="3"/>
</dbReference>
<keyword evidence="6" id="KW-1185">Reference proteome</keyword>
<dbReference type="PANTHER" id="PTHR19879">
    <property type="entry name" value="TRANSCRIPTION INITIATION FACTOR TFIID"/>
    <property type="match status" value="1"/>
</dbReference>
<feature type="domain" description="C2" evidence="3">
    <location>
        <begin position="1"/>
        <end position="102"/>
    </location>
</feature>
<dbReference type="Gene3D" id="2.130.10.10">
    <property type="entry name" value="YVTN repeat-like/Quinoprotein amine dehydrogenase"/>
    <property type="match status" value="3"/>
</dbReference>
<dbReference type="Gene3D" id="3.40.50.300">
    <property type="entry name" value="P-loop containing nucleotide triphosphate hydrolases"/>
    <property type="match status" value="1"/>
</dbReference>
<dbReference type="PANTHER" id="PTHR19879:SF9">
    <property type="entry name" value="TRANSCRIPTION INITIATION FACTOR TFIID SUBUNIT 5"/>
    <property type="match status" value="1"/>
</dbReference>
<dbReference type="InterPro" id="IPR027417">
    <property type="entry name" value="P-loop_NTPase"/>
</dbReference>
<dbReference type="STRING" id="1314777.A0A164Q1C0"/>
<dbReference type="SUPFAM" id="SSF50978">
    <property type="entry name" value="WD40 repeat-like"/>
    <property type="match status" value="2"/>
</dbReference>
<dbReference type="PROSITE" id="PS50837">
    <property type="entry name" value="NACHT"/>
    <property type="match status" value="1"/>
</dbReference>
<dbReference type="InterPro" id="IPR056884">
    <property type="entry name" value="NPHP3-like_N"/>
</dbReference>
<dbReference type="InterPro" id="IPR015943">
    <property type="entry name" value="WD40/YVTN_repeat-like_dom_sf"/>
</dbReference>